<keyword evidence="8" id="KW-1185">Reference proteome</keyword>
<dbReference type="NCBIfam" id="TIGR00756">
    <property type="entry name" value="PPR"/>
    <property type="match status" value="1"/>
</dbReference>
<dbReference type="EMBL" id="KZ084097">
    <property type="protein sequence ID" value="OSD04323.1"/>
    <property type="molecule type" value="Genomic_DNA"/>
</dbReference>
<proteinExistence type="inferred from homology"/>
<sequence length="616" mass="70102">MLRASYLGLTFTHGISRCYILPRPRSVHQQPCYETRPMRPALSRTRSEEETEVSGHSVPVGGSQSEFTSSPIDDHTEYLEKTTMSSPVSTESMPNTGMSQAASEAPSLQGSPPSRPSETTEGSWKDLPPLSSKSAFHDHRKRQPLYRKLEHATDLDEAWETYQELLKFRPPHLKQSIPQKYLHNFASLLVRRAQTLPPQKFRTQNIFLRLLSVLNTIYYSGGQLRLWEWNALIDCAGRGWRKTRIEDFQAALNVYHDMVENRAPGSSFANSAFLPVRDESQIASKPVTPDVVTYTTLIAIAGRTLKANILHLAAEMLVTSGIRPNRITHLAFLHYYAERGRLGGVRAITQRVQEEGWELGIDGLNALIWAYGRNGDLEIAGFIYLILRHNLLPDLSPVDDVQEARRKLFQRESISVPANLKPDAITYYTLIQVYAYHGRLIECLRVFADMMNSPECITGKLDDVKNFDPGMPTLPNPILPIFRSIFLGFARHATLPNATHVGGNDTAAPGADGEPPSRLWTLEQLQYLYDDFIGLPQDAKPNSRTVYWLLVAFAIASGYDRALLRNVWERLEARYGEWWDGRVALMRVKIYAERFDRAYFEQLRTRWGESQRHRES</sequence>
<name>A0A1Y2IUI6_TRAC3</name>
<dbReference type="STRING" id="1353009.A0A1Y2IUI6"/>
<comment type="function">
    <text evidence="3">Regulates mitochondrial small subunit maturation by controlling 15S rRNA 5'-end processing. Localizes to the 5' precursor of the 15S rRNA in a position that is subsequently occupied by mS47 in the mature yeast mtSSU. Uses structure and sequence-specific RNA recognition, binding to a single-stranded region of the precursor and specifically recognizing bases -6 to -1. The exchange of Ccm1 for mS47 is coupled to the irreversible removal of precursor rRNA that is accompanied by conformational changes of the mitoribosomal proteins uS5m and mS26. These conformational changes signal completion of 5'-end rRNA processing through protection of the mature 5'-end of the 15S rRNA and stabilization of mS47. The removal of the 5' precursor together with the dissociation of Ccm1 may be catalyzed by the 5'-3' exoribonuclease Pet127. Involved in the specific removal of group I introns in mitochondrial encoded transcripts.</text>
</comment>
<dbReference type="PANTHER" id="PTHR47447">
    <property type="entry name" value="OS03G0856100 PROTEIN"/>
    <property type="match status" value="1"/>
</dbReference>
<dbReference type="PROSITE" id="PS51375">
    <property type="entry name" value="PPR"/>
    <property type="match status" value="1"/>
</dbReference>
<evidence type="ECO:0008006" key="9">
    <source>
        <dbReference type="Google" id="ProtNLM"/>
    </source>
</evidence>
<dbReference type="InterPro" id="IPR002885">
    <property type="entry name" value="PPR_rpt"/>
</dbReference>
<comment type="similarity">
    <text evidence="1">Belongs to the CCM1 family.</text>
</comment>
<dbReference type="PANTHER" id="PTHR47447:SF17">
    <property type="entry name" value="OS12G0638900 PROTEIN"/>
    <property type="match status" value="1"/>
</dbReference>
<evidence type="ECO:0000256" key="4">
    <source>
        <dbReference type="ARBA" id="ARBA00044511"/>
    </source>
</evidence>
<protein>
    <recommendedName>
        <fullName evidence="9">Pentatricopeptide repeat-containing protein</fullName>
    </recommendedName>
</protein>
<dbReference type="Gene3D" id="1.25.40.10">
    <property type="entry name" value="Tetratricopeptide repeat domain"/>
    <property type="match status" value="1"/>
</dbReference>
<dbReference type="AlphaFoldDB" id="A0A1Y2IUI6"/>
<evidence type="ECO:0000256" key="1">
    <source>
        <dbReference type="ARBA" id="ARBA00006192"/>
    </source>
</evidence>
<reference evidence="7 8" key="1">
    <citation type="journal article" date="2015" name="Biotechnol. Biofuels">
        <title>Enhanced degradation of softwood versus hardwood by the white-rot fungus Pycnoporus coccineus.</title>
        <authorList>
            <person name="Couturier M."/>
            <person name="Navarro D."/>
            <person name="Chevret D."/>
            <person name="Henrissat B."/>
            <person name="Piumi F."/>
            <person name="Ruiz-Duenas F.J."/>
            <person name="Martinez A.T."/>
            <person name="Grigoriev I.V."/>
            <person name="Riley R."/>
            <person name="Lipzen A."/>
            <person name="Berrin J.G."/>
            <person name="Master E.R."/>
            <person name="Rosso M.N."/>
        </authorList>
    </citation>
    <scope>NUCLEOTIDE SEQUENCE [LARGE SCALE GENOMIC DNA]</scope>
    <source>
        <strain evidence="7 8">BRFM310</strain>
    </source>
</reference>
<dbReference type="Pfam" id="PF01535">
    <property type="entry name" value="PPR"/>
    <property type="match status" value="1"/>
</dbReference>
<feature type="compositionally biased region" description="Polar residues" evidence="6">
    <location>
        <begin position="82"/>
        <end position="122"/>
    </location>
</feature>
<evidence type="ECO:0000256" key="5">
    <source>
        <dbReference type="PROSITE-ProRule" id="PRU00708"/>
    </source>
</evidence>
<dbReference type="Proteomes" id="UP000193067">
    <property type="component" value="Unassembled WGS sequence"/>
</dbReference>
<evidence type="ECO:0000256" key="3">
    <source>
        <dbReference type="ARBA" id="ARBA00044493"/>
    </source>
</evidence>
<evidence type="ECO:0000256" key="6">
    <source>
        <dbReference type="SAM" id="MobiDB-lite"/>
    </source>
</evidence>
<evidence type="ECO:0000256" key="2">
    <source>
        <dbReference type="ARBA" id="ARBA00022737"/>
    </source>
</evidence>
<feature type="compositionally biased region" description="Polar residues" evidence="6">
    <location>
        <begin position="62"/>
        <end position="71"/>
    </location>
</feature>
<evidence type="ECO:0000313" key="7">
    <source>
        <dbReference type="EMBL" id="OSD04323.1"/>
    </source>
</evidence>
<organism evidence="7 8">
    <name type="scientific">Trametes coccinea (strain BRFM310)</name>
    <name type="common">Pycnoporus coccineus</name>
    <dbReference type="NCBI Taxonomy" id="1353009"/>
    <lineage>
        <taxon>Eukaryota</taxon>
        <taxon>Fungi</taxon>
        <taxon>Dikarya</taxon>
        <taxon>Basidiomycota</taxon>
        <taxon>Agaricomycotina</taxon>
        <taxon>Agaricomycetes</taxon>
        <taxon>Polyporales</taxon>
        <taxon>Polyporaceae</taxon>
        <taxon>Trametes</taxon>
    </lineage>
</organism>
<dbReference type="InterPro" id="IPR011990">
    <property type="entry name" value="TPR-like_helical_dom_sf"/>
</dbReference>
<accession>A0A1Y2IUI6</accession>
<gene>
    <name evidence="7" type="ORF">PYCCODRAFT_1433704</name>
</gene>
<comment type="subunit">
    <text evidence="4">Binds to mitochondrial small subunit 15S rRNA.</text>
</comment>
<feature type="region of interest" description="Disordered" evidence="6">
    <location>
        <begin position="31"/>
        <end position="142"/>
    </location>
</feature>
<feature type="repeat" description="PPR" evidence="5">
    <location>
        <begin position="423"/>
        <end position="453"/>
    </location>
</feature>
<dbReference type="OrthoDB" id="1908178at2759"/>
<evidence type="ECO:0000313" key="8">
    <source>
        <dbReference type="Proteomes" id="UP000193067"/>
    </source>
</evidence>
<keyword evidence="2" id="KW-0677">Repeat</keyword>